<gene>
    <name evidence="2" type="ORF">F8568_025030</name>
</gene>
<proteinExistence type="predicted"/>
<feature type="domain" description="Peptide chain release factor" evidence="1">
    <location>
        <begin position="17"/>
        <end position="134"/>
    </location>
</feature>
<dbReference type="Proteomes" id="UP000462055">
    <property type="component" value="Unassembled WGS sequence"/>
</dbReference>
<dbReference type="Gene3D" id="3.30.160.20">
    <property type="match status" value="1"/>
</dbReference>
<sequence>MRRLLDDVDGARDEFTLLADLLPAADDVLAAECRTELRALTERVGDLLRRRPGDLDEREAIVVVRALPCEAPRRADAYEGVRWAELLCSQYIKDAERDGRPVHVYNKSDCADPPAFTATVHISGIGAFGSLKSEHGIHRSEGRPVLKVAVDILAVAVPYDDIRLDDGEIEARESQEWTDCGGPLGYERRSVILTHIPTGITASCSKQESTHLNRSGARTLLRARLLQRRRGAAADQAD</sequence>
<accession>A0A6I4MBG6</accession>
<evidence type="ECO:0000259" key="1">
    <source>
        <dbReference type="SMART" id="SM00937"/>
    </source>
</evidence>
<dbReference type="SUPFAM" id="SSF75620">
    <property type="entry name" value="Release factor"/>
    <property type="match status" value="1"/>
</dbReference>
<name>A0A6I4MBG6_9ACTN</name>
<dbReference type="Pfam" id="PF03462">
    <property type="entry name" value="PCRF"/>
    <property type="match status" value="1"/>
</dbReference>
<reference evidence="2" key="1">
    <citation type="submission" date="2019-12" db="EMBL/GenBank/DDBJ databases">
        <title>Actinomadura physcomitrii sp. nov., a novel actinomycete isolated from moss [Physcomitrium sphaericum (Ludw) Fuernr].</title>
        <authorList>
            <person name="Zhuang X."/>
        </authorList>
    </citation>
    <scope>NUCLEOTIDE SEQUENCE [LARGE SCALE GENOMIC DNA]</scope>
    <source>
        <strain evidence="2">LD22</strain>
    </source>
</reference>
<dbReference type="EMBL" id="WBMS02000020">
    <property type="protein sequence ID" value="MWA03588.1"/>
    <property type="molecule type" value="Genomic_DNA"/>
</dbReference>
<dbReference type="InterPro" id="IPR005139">
    <property type="entry name" value="PCRF"/>
</dbReference>
<dbReference type="SMART" id="SM00937">
    <property type="entry name" value="PCRF"/>
    <property type="match status" value="1"/>
</dbReference>
<organism evidence="2 3">
    <name type="scientific">Actinomadura physcomitrii</name>
    <dbReference type="NCBI Taxonomy" id="2650748"/>
    <lineage>
        <taxon>Bacteria</taxon>
        <taxon>Bacillati</taxon>
        <taxon>Actinomycetota</taxon>
        <taxon>Actinomycetes</taxon>
        <taxon>Streptosporangiales</taxon>
        <taxon>Thermomonosporaceae</taxon>
        <taxon>Actinomadura</taxon>
    </lineage>
</organism>
<dbReference type="Gene3D" id="3.30.70.1660">
    <property type="match status" value="1"/>
</dbReference>
<keyword evidence="3" id="KW-1185">Reference proteome</keyword>
<dbReference type="InterPro" id="IPR045853">
    <property type="entry name" value="Pep_chain_release_fac_I_sf"/>
</dbReference>
<comment type="caution">
    <text evidence="2">The sequence shown here is derived from an EMBL/GenBank/DDBJ whole genome shotgun (WGS) entry which is preliminary data.</text>
</comment>
<protein>
    <submittedName>
        <fullName evidence="2">PCRF domain-containing protein</fullName>
    </submittedName>
</protein>
<dbReference type="GO" id="GO:0006415">
    <property type="term" value="P:translational termination"/>
    <property type="evidence" value="ECO:0007669"/>
    <property type="project" value="InterPro"/>
</dbReference>
<dbReference type="PANTHER" id="PTHR43116">
    <property type="entry name" value="PEPTIDE CHAIN RELEASE FACTOR 2"/>
    <property type="match status" value="1"/>
</dbReference>
<dbReference type="PANTHER" id="PTHR43116:SF3">
    <property type="entry name" value="CLASS I PEPTIDE CHAIN RELEASE FACTOR"/>
    <property type="match status" value="1"/>
</dbReference>
<evidence type="ECO:0000313" key="2">
    <source>
        <dbReference type="EMBL" id="MWA03588.1"/>
    </source>
</evidence>
<evidence type="ECO:0000313" key="3">
    <source>
        <dbReference type="Proteomes" id="UP000462055"/>
    </source>
</evidence>
<dbReference type="AlphaFoldDB" id="A0A6I4MBG6"/>